<dbReference type="AlphaFoldDB" id="A0A177NS51"/>
<sequence length="287" mass="33638">MNVTIKPINAMTVDVEDYFQVSAFEQHVMRDCWDKLPHRVEQNTGRILDLFQQRQVKATFFTLGWVGERYPGLVRRIVAEGHELASHGYQHTRVTEQTPDQFREDLRLSKRILEDVSGQSVIGYRAASYSIGAKNLWALEILQEEGFSYSSSIYPVKHDLYGMPDAPRFAYRPTNAPGLLEIPITTLNLFRRNIPCGGGGFFRLYPYSFSKWAYRYINNKEQQAGIFYFHPWEIDPEQPKQQGLSFKTRFRHYLNLSKMHDRLDNLITDFAWDTMRNVFLNKTDCHH</sequence>
<dbReference type="Pfam" id="PF11959">
    <property type="entry name" value="DUF3473"/>
    <property type="match status" value="1"/>
</dbReference>
<accession>A0A177NS51</accession>
<proteinExistence type="predicted"/>
<dbReference type="InterPro" id="IPR011330">
    <property type="entry name" value="Glyco_hydro/deAcase_b/a-brl"/>
</dbReference>
<evidence type="ECO:0000313" key="3">
    <source>
        <dbReference type="Proteomes" id="UP000077857"/>
    </source>
</evidence>
<dbReference type="PANTHER" id="PTHR47561:SF1">
    <property type="entry name" value="POLYSACCHARIDE DEACETYLASE FAMILY PROTEIN (AFU_ORTHOLOGUE AFUA_6G05030)"/>
    <property type="match status" value="1"/>
</dbReference>
<dbReference type="PROSITE" id="PS51677">
    <property type="entry name" value="NODB"/>
    <property type="match status" value="1"/>
</dbReference>
<dbReference type="EMBL" id="LUUJ01000041">
    <property type="protein sequence ID" value="OAI20059.1"/>
    <property type="molecule type" value="Genomic_DNA"/>
</dbReference>
<dbReference type="GO" id="GO:0016810">
    <property type="term" value="F:hydrolase activity, acting on carbon-nitrogen (but not peptide) bonds"/>
    <property type="evidence" value="ECO:0007669"/>
    <property type="project" value="InterPro"/>
</dbReference>
<name>A0A177NS51_9GAMM</name>
<organism evidence="2 3">
    <name type="scientific">Methylomonas koyamae</name>
    <dbReference type="NCBI Taxonomy" id="702114"/>
    <lineage>
        <taxon>Bacteria</taxon>
        <taxon>Pseudomonadati</taxon>
        <taxon>Pseudomonadota</taxon>
        <taxon>Gammaproteobacteria</taxon>
        <taxon>Methylococcales</taxon>
        <taxon>Methylococcaceae</taxon>
        <taxon>Methylomonas</taxon>
    </lineage>
</organism>
<dbReference type="CDD" id="cd10941">
    <property type="entry name" value="CE4_PuuE_HpPgdA_like_2"/>
    <property type="match status" value="1"/>
</dbReference>
<dbReference type="PANTHER" id="PTHR47561">
    <property type="entry name" value="POLYSACCHARIDE DEACETYLASE FAMILY PROTEIN (AFU_ORTHOLOGUE AFUA_6G05030)"/>
    <property type="match status" value="1"/>
</dbReference>
<dbReference type="InterPro" id="IPR002509">
    <property type="entry name" value="NODB_dom"/>
</dbReference>
<reference evidence="2 3" key="1">
    <citation type="submission" date="2016-03" db="EMBL/GenBank/DDBJ databases">
        <authorList>
            <person name="Ploux O."/>
        </authorList>
    </citation>
    <scope>NUCLEOTIDE SEQUENCE [LARGE SCALE GENOMIC DNA]</scope>
    <source>
        <strain evidence="2 3">R-45378</strain>
    </source>
</reference>
<dbReference type="Pfam" id="PF01522">
    <property type="entry name" value="Polysacc_deac_1"/>
    <property type="match status" value="1"/>
</dbReference>
<evidence type="ECO:0000313" key="2">
    <source>
        <dbReference type="EMBL" id="OAI20059.1"/>
    </source>
</evidence>
<feature type="domain" description="NodB homology" evidence="1">
    <location>
        <begin position="27"/>
        <end position="247"/>
    </location>
</feature>
<dbReference type="Proteomes" id="UP000077857">
    <property type="component" value="Unassembled WGS sequence"/>
</dbReference>
<dbReference type="Gene3D" id="3.20.20.370">
    <property type="entry name" value="Glycoside hydrolase/deacetylase"/>
    <property type="match status" value="1"/>
</dbReference>
<dbReference type="InterPro" id="IPR045235">
    <property type="entry name" value="PuuE_HpPgdA-like"/>
</dbReference>
<evidence type="ECO:0000259" key="1">
    <source>
        <dbReference type="PROSITE" id="PS51677"/>
    </source>
</evidence>
<dbReference type="GO" id="GO:0005975">
    <property type="term" value="P:carbohydrate metabolic process"/>
    <property type="evidence" value="ECO:0007669"/>
    <property type="project" value="InterPro"/>
</dbReference>
<dbReference type="InterPro" id="IPR014344">
    <property type="entry name" value="XrtA_polysacc_deacetyl"/>
</dbReference>
<dbReference type="SUPFAM" id="SSF88713">
    <property type="entry name" value="Glycoside hydrolase/deacetylase"/>
    <property type="match status" value="1"/>
</dbReference>
<dbReference type="RefSeq" id="WP_064039249.1">
    <property type="nucleotide sequence ID" value="NZ_LUUJ01000041.1"/>
</dbReference>
<protein>
    <submittedName>
        <fullName evidence="2">Polysaccharide deacetylase</fullName>
    </submittedName>
</protein>
<dbReference type="NCBIfam" id="TIGR03006">
    <property type="entry name" value="pepcterm_polyde"/>
    <property type="match status" value="1"/>
</dbReference>
<comment type="caution">
    <text evidence="2">The sequence shown here is derived from an EMBL/GenBank/DDBJ whole genome shotgun (WGS) entry which is preliminary data.</text>
</comment>
<dbReference type="OrthoDB" id="9784220at2"/>
<gene>
    <name evidence="2" type="ORF">A1507_23070</name>
</gene>
<dbReference type="InterPro" id="IPR022560">
    <property type="entry name" value="DUF3473"/>
</dbReference>